<dbReference type="AlphaFoldDB" id="A0AAD7VCY5"/>
<dbReference type="PANTHER" id="PTHR16140">
    <property type="entry name" value="NON-STRUCTURAL MAINTENANCE OF CHROMOSOMES ELEMENT 4"/>
    <property type="match status" value="1"/>
</dbReference>
<evidence type="ECO:0000256" key="6">
    <source>
        <dbReference type="ARBA" id="ARBA00023242"/>
    </source>
</evidence>
<evidence type="ECO:0000256" key="4">
    <source>
        <dbReference type="ARBA" id="ARBA00023172"/>
    </source>
</evidence>
<feature type="region of interest" description="Disordered" evidence="8">
    <location>
        <begin position="364"/>
        <end position="394"/>
    </location>
</feature>
<evidence type="ECO:0000259" key="9">
    <source>
        <dbReference type="Pfam" id="PF08743"/>
    </source>
</evidence>
<dbReference type="Pfam" id="PF08743">
    <property type="entry name" value="Nse4_C"/>
    <property type="match status" value="1"/>
</dbReference>
<dbReference type="GO" id="GO:0006310">
    <property type="term" value="P:DNA recombination"/>
    <property type="evidence" value="ECO:0007669"/>
    <property type="project" value="UniProtKB-UniRule"/>
</dbReference>
<evidence type="ECO:0000256" key="1">
    <source>
        <dbReference type="ARBA" id="ARBA00004123"/>
    </source>
</evidence>
<dbReference type="EMBL" id="JARAOO010000004">
    <property type="protein sequence ID" value="KAJ7971451.1"/>
    <property type="molecule type" value="Genomic_DNA"/>
</dbReference>
<protein>
    <recommendedName>
        <fullName evidence="7">Non-structural maintenance of chromosomes element 4</fullName>
    </recommendedName>
</protein>
<keyword evidence="11" id="KW-1185">Reference proteome</keyword>
<comment type="caution">
    <text evidence="10">The sequence shown here is derived from an EMBL/GenBank/DDBJ whole genome shotgun (WGS) entry which is preliminary data.</text>
</comment>
<organism evidence="10 11">
    <name type="scientific">Quillaja saponaria</name>
    <name type="common">Soap bark tree</name>
    <dbReference type="NCBI Taxonomy" id="32244"/>
    <lineage>
        <taxon>Eukaryota</taxon>
        <taxon>Viridiplantae</taxon>
        <taxon>Streptophyta</taxon>
        <taxon>Embryophyta</taxon>
        <taxon>Tracheophyta</taxon>
        <taxon>Spermatophyta</taxon>
        <taxon>Magnoliopsida</taxon>
        <taxon>eudicotyledons</taxon>
        <taxon>Gunneridae</taxon>
        <taxon>Pentapetalae</taxon>
        <taxon>rosids</taxon>
        <taxon>fabids</taxon>
        <taxon>Fabales</taxon>
        <taxon>Quillajaceae</taxon>
        <taxon>Quillaja</taxon>
    </lineage>
</organism>
<comment type="function">
    <text evidence="7">Component of the SMC5-SMC6 complex, that promotes sister chromatid alignment after DNA damage and facilitates double-stranded DNA breaks (DSBs) repair via homologous recombination between sister chromatids.</text>
</comment>
<keyword evidence="6 7" id="KW-0539">Nucleus</keyword>
<name>A0AAD7VCY5_QUISA</name>
<sequence>MVREVKREPHDVADGSSSRIGSEEFGESNHGPEGVQNRRVLRSRYLAVKNFITDEREDITRADSDKFETIINEVDSLYQLVHKPREQVADAQALLNLTNTLVSSMKAYKSDGITPSDFVSCILRDFREQHGARGSPEDSGNSIAWKDVGVAVSHHFRGGPGCCTMIGPMDIERKNRKAVIRRKHMRPSDTARPAELGHGSREEGTDTDNNMLTMFNILRKNRVVRLEHLVLNRNSFAQTVENLFALSFLVKDGRAEIKLDETGCHLVSPRNAPAANAVLYREVAYSHFIFRFDFKDWKLMTCSVRVGDELMPSRNQADIVRNCQSQALESGESQASTSTTPIRKFSRNRGLVLQEQTLARHSPENDILVVEDSPQNESLQRRAPVLQKGKRKLN</sequence>
<comment type="similarity">
    <text evidence="2 7">Belongs to the NSE4 family.</text>
</comment>
<evidence type="ECO:0000313" key="11">
    <source>
        <dbReference type="Proteomes" id="UP001163823"/>
    </source>
</evidence>
<dbReference type="InterPro" id="IPR027786">
    <property type="entry name" value="Nse4/EID"/>
</dbReference>
<evidence type="ECO:0000256" key="2">
    <source>
        <dbReference type="ARBA" id="ARBA00008997"/>
    </source>
</evidence>
<reference evidence="10" key="1">
    <citation type="journal article" date="2023" name="Science">
        <title>Elucidation of the pathway for biosynthesis of saponin adjuvants from the soapbark tree.</title>
        <authorList>
            <person name="Reed J."/>
            <person name="Orme A."/>
            <person name="El-Demerdash A."/>
            <person name="Owen C."/>
            <person name="Martin L.B.B."/>
            <person name="Misra R.C."/>
            <person name="Kikuchi S."/>
            <person name="Rejzek M."/>
            <person name="Martin A.C."/>
            <person name="Harkess A."/>
            <person name="Leebens-Mack J."/>
            <person name="Louveau T."/>
            <person name="Stephenson M.J."/>
            <person name="Osbourn A."/>
        </authorList>
    </citation>
    <scope>NUCLEOTIDE SEQUENCE</scope>
    <source>
        <strain evidence="10">S10</strain>
    </source>
</reference>
<comment type="subcellular location">
    <subcellularLocation>
        <location evidence="1 7">Nucleus</location>
    </subcellularLocation>
</comment>
<dbReference type="KEGG" id="qsa:O6P43_009481"/>
<feature type="region of interest" description="Disordered" evidence="8">
    <location>
        <begin position="1"/>
        <end position="36"/>
    </location>
</feature>
<keyword evidence="3 7" id="KW-0227">DNA damage</keyword>
<gene>
    <name evidence="10" type="ORF">O6P43_009481</name>
</gene>
<evidence type="ECO:0000256" key="3">
    <source>
        <dbReference type="ARBA" id="ARBA00022763"/>
    </source>
</evidence>
<proteinExistence type="inferred from homology"/>
<dbReference type="GO" id="GO:0005634">
    <property type="term" value="C:nucleus"/>
    <property type="evidence" value="ECO:0007669"/>
    <property type="project" value="UniProtKB-SubCell"/>
</dbReference>
<dbReference type="Proteomes" id="UP001163823">
    <property type="component" value="Chromosome 4"/>
</dbReference>
<dbReference type="InterPro" id="IPR014854">
    <property type="entry name" value="Nse4_C"/>
</dbReference>
<comment type="subunit">
    <text evidence="7">Component of the SMC5-SMC6 complex.</text>
</comment>
<dbReference type="PANTHER" id="PTHR16140:SF0">
    <property type="entry name" value="NON-STRUCTURAL MAINTENANCE OF CHROMOSOMES ELEMENT 4"/>
    <property type="match status" value="1"/>
</dbReference>
<evidence type="ECO:0000256" key="7">
    <source>
        <dbReference type="RuleBase" id="RU365071"/>
    </source>
</evidence>
<accession>A0AAD7VCY5</accession>
<feature type="compositionally biased region" description="Basic and acidic residues" evidence="8">
    <location>
        <begin position="1"/>
        <end position="13"/>
    </location>
</feature>
<evidence type="ECO:0000256" key="8">
    <source>
        <dbReference type="SAM" id="MobiDB-lite"/>
    </source>
</evidence>
<evidence type="ECO:0000313" key="10">
    <source>
        <dbReference type="EMBL" id="KAJ7971451.1"/>
    </source>
</evidence>
<evidence type="ECO:0000256" key="5">
    <source>
        <dbReference type="ARBA" id="ARBA00023204"/>
    </source>
</evidence>
<keyword evidence="5 7" id="KW-0234">DNA repair</keyword>
<feature type="domain" description="Non-structural maintenance of chromosome element 4 C-terminal" evidence="9">
    <location>
        <begin position="224"/>
        <end position="309"/>
    </location>
</feature>
<dbReference type="GO" id="GO:0030915">
    <property type="term" value="C:Smc5-Smc6 complex"/>
    <property type="evidence" value="ECO:0007669"/>
    <property type="project" value="UniProtKB-UniRule"/>
</dbReference>
<dbReference type="GO" id="GO:0006281">
    <property type="term" value="P:DNA repair"/>
    <property type="evidence" value="ECO:0007669"/>
    <property type="project" value="UniProtKB-UniRule"/>
</dbReference>
<keyword evidence="4 7" id="KW-0233">DNA recombination</keyword>
<feature type="region of interest" description="Disordered" evidence="8">
    <location>
        <begin position="181"/>
        <end position="207"/>
    </location>
</feature>